<proteinExistence type="predicted"/>
<dbReference type="InterPro" id="IPR010412">
    <property type="entry name" value="DUF1007"/>
</dbReference>
<evidence type="ECO:0000313" key="2">
    <source>
        <dbReference type="EMBL" id="TCK70459.1"/>
    </source>
</evidence>
<accession>A0A4R1L2S4</accession>
<comment type="caution">
    <text evidence="2">The sequence shown here is derived from an EMBL/GenBank/DDBJ whole genome shotgun (WGS) entry which is preliminary data.</text>
</comment>
<keyword evidence="1" id="KW-0732">Signal</keyword>
<reference evidence="2 3" key="1">
    <citation type="submission" date="2019-03" db="EMBL/GenBank/DDBJ databases">
        <title>Genomic Encyclopedia of Type Strains, Phase IV (KMG-IV): sequencing the most valuable type-strain genomes for metagenomic binning, comparative biology and taxonomic classification.</title>
        <authorList>
            <person name="Goeker M."/>
        </authorList>
    </citation>
    <scope>NUCLEOTIDE SEQUENCE [LARGE SCALE GENOMIC DNA]</scope>
    <source>
        <strain evidence="2 3">DSM 10053</strain>
    </source>
</reference>
<organism evidence="2 3">
    <name type="scientific">Lonepinella koalarum</name>
    <dbReference type="NCBI Taxonomy" id="53417"/>
    <lineage>
        <taxon>Bacteria</taxon>
        <taxon>Pseudomonadati</taxon>
        <taxon>Pseudomonadota</taxon>
        <taxon>Gammaproteobacteria</taxon>
        <taxon>Pasteurellales</taxon>
        <taxon>Pasteurellaceae</taxon>
        <taxon>Lonepinella</taxon>
    </lineage>
</organism>
<keyword evidence="3" id="KW-1185">Reference proteome</keyword>
<dbReference type="Proteomes" id="UP000295496">
    <property type="component" value="Unassembled WGS sequence"/>
</dbReference>
<dbReference type="RefSeq" id="WP_132300650.1">
    <property type="nucleotide sequence ID" value="NZ_CP170642.1"/>
</dbReference>
<feature type="signal peptide" evidence="1">
    <location>
        <begin position="1"/>
        <end position="20"/>
    </location>
</feature>
<name>A0A4R1L2S4_9PAST</name>
<gene>
    <name evidence="2" type="ORF">EV692_0732</name>
</gene>
<dbReference type="InterPro" id="IPR016537">
    <property type="entry name" value="UCP008159_ABC"/>
</dbReference>
<dbReference type="EMBL" id="SMGJ01000002">
    <property type="protein sequence ID" value="TCK70459.1"/>
    <property type="molecule type" value="Genomic_DNA"/>
</dbReference>
<sequence>MKKFFLFFTALLAFNQQVQAHPHAFIGMRTTPLVEHDKLKGFSVQWLLDEASSAELLYDLQVVHNDPTAKQSIVDEMIKNTVSEHYFSYLYDKQGNRVKYTSQPANYDIKAVGNHILYHFDFFLSQPQTLVDNEFVLMIYDPTYYVSMYYDNKSAVDFSQLPANCHGDMVDQTVDEKTKQYAKSLDKTQREADFSLGKEFAQKVILQCQ</sequence>
<dbReference type="AlphaFoldDB" id="A0A4R1L2S4"/>
<dbReference type="PIRSF" id="PIRSF008159">
    <property type="entry name" value="UCP008159_ABC"/>
    <property type="match status" value="1"/>
</dbReference>
<feature type="chain" id="PRO_5030099186" evidence="1">
    <location>
        <begin position="21"/>
        <end position="209"/>
    </location>
</feature>
<evidence type="ECO:0000256" key="1">
    <source>
        <dbReference type="SAM" id="SignalP"/>
    </source>
</evidence>
<dbReference type="Pfam" id="PF06226">
    <property type="entry name" value="DUF1007"/>
    <property type="match status" value="1"/>
</dbReference>
<evidence type="ECO:0000313" key="3">
    <source>
        <dbReference type="Proteomes" id="UP000295496"/>
    </source>
</evidence>
<protein>
    <submittedName>
        <fullName evidence="2">ABC-type uncharacterized transport system substrate-binding protein</fullName>
    </submittedName>
</protein>